<accession>A0A498J1C5</accession>
<feature type="region of interest" description="Disordered" evidence="1">
    <location>
        <begin position="1"/>
        <end position="21"/>
    </location>
</feature>
<evidence type="ECO:0000313" key="3">
    <source>
        <dbReference type="Proteomes" id="UP000290289"/>
    </source>
</evidence>
<keyword evidence="3" id="KW-1185">Reference proteome</keyword>
<sequence>MFGGFADSIPKSSSTNLRPIYDKPVYDDDIFVGVPGLNSIAAKGKYEDVFSSVTSLPSRGSSRASGFDDILGGFGKAESQLKSSGSRGTDKVEKGVPGFDDLLLGLGSGNAPNERRSPRR</sequence>
<comment type="caution">
    <text evidence="2">The sequence shown here is derived from an EMBL/GenBank/DDBJ whole genome shotgun (WGS) entry which is preliminary data.</text>
</comment>
<dbReference type="AlphaFoldDB" id="A0A498J1C5"/>
<gene>
    <name evidence="2" type="ORF">DVH24_034513</name>
</gene>
<evidence type="ECO:0000256" key="1">
    <source>
        <dbReference type="SAM" id="MobiDB-lite"/>
    </source>
</evidence>
<dbReference type="EMBL" id="RDQH01000336">
    <property type="protein sequence ID" value="RXH87613.1"/>
    <property type="molecule type" value="Genomic_DNA"/>
</dbReference>
<dbReference type="STRING" id="3750.A0A498J1C5"/>
<protein>
    <submittedName>
        <fullName evidence="2">Uncharacterized protein</fullName>
    </submittedName>
</protein>
<evidence type="ECO:0000313" key="2">
    <source>
        <dbReference type="EMBL" id="RXH87613.1"/>
    </source>
</evidence>
<name>A0A498J1C5_MALDO</name>
<proteinExistence type="predicted"/>
<feature type="region of interest" description="Disordered" evidence="1">
    <location>
        <begin position="78"/>
        <end position="120"/>
    </location>
</feature>
<reference evidence="2 3" key="1">
    <citation type="submission" date="2018-10" db="EMBL/GenBank/DDBJ databases">
        <title>A high-quality apple genome assembly.</title>
        <authorList>
            <person name="Hu J."/>
        </authorList>
    </citation>
    <scope>NUCLEOTIDE SEQUENCE [LARGE SCALE GENOMIC DNA]</scope>
    <source>
        <strain evidence="3">cv. HFTH1</strain>
        <tissue evidence="2">Young leaf</tissue>
    </source>
</reference>
<organism evidence="2 3">
    <name type="scientific">Malus domestica</name>
    <name type="common">Apple</name>
    <name type="synonym">Pyrus malus</name>
    <dbReference type="NCBI Taxonomy" id="3750"/>
    <lineage>
        <taxon>Eukaryota</taxon>
        <taxon>Viridiplantae</taxon>
        <taxon>Streptophyta</taxon>
        <taxon>Embryophyta</taxon>
        <taxon>Tracheophyta</taxon>
        <taxon>Spermatophyta</taxon>
        <taxon>Magnoliopsida</taxon>
        <taxon>eudicotyledons</taxon>
        <taxon>Gunneridae</taxon>
        <taxon>Pentapetalae</taxon>
        <taxon>rosids</taxon>
        <taxon>fabids</taxon>
        <taxon>Rosales</taxon>
        <taxon>Rosaceae</taxon>
        <taxon>Amygdaloideae</taxon>
        <taxon>Maleae</taxon>
        <taxon>Malus</taxon>
    </lineage>
</organism>
<dbReference type="Proteomes" id="UP000290289">
    <property type="component" value="Chromosome 10"/>
</dbReference>